<dbReference type="InterPro" id="IPR052953">
    <property type="entry name" value="Ser-rich/MCO-related"/>
</dbReference>
<dbReference type="Proteomes" id="UP000247702">
    <property type="component" value="Unassembled WGS sequence"/>
</dbReference>
<dbReference type="PANTHER" id="PTHR34883:SF15">
    <property type="entry name" value="EXTRACELLULAR SERINE-RICH PROTEIN"/>
    <property type="match status" value="1"/>
</dbReference>
<keyword evidence="1" id="KW-0732">Signal</keyword>
<comment type="caution">
    <text evidence="2">The sequence shown here is derived from an EMBL/GenBank/DDBJ whole genome shotgun (WGS) entry which is preliminary data.</text>
</comment>
<reference evidence="2 3" key="1">
    <citation type="submission" date="2017-11" db="EMBL/GenBank/DDBJ databases">
        <title>The genome of Rhizophagus clarus HR1 reveals common genetic basis of auxotrophy among arbuscular mycorrhizal fungi.</title>
        <authorList>
            <person name="Kobayashi Y."/>
        </authorList>
    </citation>
    <scope>NUCLEOTIDE SEQUENCE [LARGE SCALE GENOMIC DNA]</scope>
    <source>
        <strain evidence="2 3">HR1</strain>
    </source>
</reference>
<evidence type="ECO:0000256" key="1">
    <source>
        <dbReference type="SAM" id="SignalP"/>
    </source>
</evidence>
<sequence length="226" mass="24716">MISKKLRILLLISIFVIQIILVKSQTYSVDPILPPGNPNPTDPPISLTNHVIKVGFMHTGFSRNNFTASKGNVLFWLWEGDGPNLHSVVESTLENPCQSKVGGFNLGQHSEPYNVSMAVPEDRTYVFFSDVADDCKKGMYGGINLPQGYTWPKDLTQPPQQIVTTPLNPTPTPTVTGSMSIAAEGAESTSTSKSKSDSSSTYYLKESSFGIIIGSLVYYKYITNIS</sequence>
<evidence type="ECO:0008006" key="4">
    <source>
        <dbReference type="Google" id="ProtNLM"/>
    </source>
</evidence>
<organism evidence="2 3">
    <name type="scientific">Rhizophagus clarus</name>
    <dbReference type="NCBI Taxonomy" id="94130"/>
    <lineage>
        <taxon>Eukaryota</taxon>
        <taxon>Fungi</taxon>
        <taxon>Fungi incertae sedis</taxon>
        <taxon>Mucoromycota</taxon>
        <taxon>Glomeromycotina</taxon>
        <taxon>Glomeromycetes</taxon>
        <taxon>Glomerales</taxon>
        <taxon>Glomeraceae</taxon>
        <taxon>Rhizophagus</taxon>
    </lineage>
</organism>
<keyword evidence="3" id="KW-1185">Reference proteome</keyword>
<feature type="chain" id="PRO_5016454501" description="Phytocyanin domain-containing protein" evidence="1">
    <location>
        <begin position="25"/>
        <end position="226"/>
    </location>
</feature>
<dbReference type="SUPFAM" id="SSF49503">
    <property type="entry name" value="Cupredoxins"/>
    <property type="match status" value="1"/>
</dbReference>
<evidence type="ECO:0000313" key="2">
    <source>
        <dbReference type="EMBL" id="GBC06476.1"/>
    </source>
</evidence>
<protein>
    <recommendedName>
        <fullName evidence="4">Phytocyanin domain-containing protein</fullName>
    </recommendedName>
</protein>
<dbReference type="InterPro" id="IPR008972">
    <property type="entry name" value="Cupredoxin"/>
</dbReference>
<proteinExistence type="predicted"/>
<dbReference type="AlphaFoldDB" id="A0A2Z6RTY1"/>
<dbReference type="EMBL" id="BEXD01004078">
    <property type="protein sequence ID" value="GBC06476.1"/>
    <property type="molecule type" value="Genomic_DNA"/>
</dbReference>
<feature type="signal peptide" evidence="1">
    <location>
        <begin position="1"/>
        <end position="24"/>
    </location>
</feature>
<accession>A0A2Z6RTY1</accession>
<gene>
    <name evidence="2" type="ORF">RclHR1_06870007</name>
</gene>
<evidence type="ECO:0000313" key="3">
    <source>
        <dbReference type="Proteomes" id="UP000247702"/>
    </source>
</evidence>
<name>A0A2Z6RTY1_9GLOM</name>
<dbReference type="PANTHER" id="PTHR34883">
    <property type="entry name" value="SERINE-RICH PROTEIN, PUTATIVE-RELATED-RELATED"/>
    <property type="match status" value="1"/>
</dbReference>